<evidence type="ECO:0000313" key="2">
    <source>
        <dbReference type="Proteomes" id="UP000805193"/>
    </source>
</evidence>
<sequence>MASPIRSHAAVEPREVPVAKSLLSKTSRQALAPNSSQLAPAGCNVLGSWESGSAESHADLCLKVERNVNKAESFKALDLKAESCFAPGVRPSRPGLSTSWSALCQEPSVTASGEDCSGAPKDDLVPEDDSPIQSFRCSKQSPPVSLDENFLLVPDINVGANDSDDDIEGMFPEPTEEPQWAVLGDLCLGDGELGMLRDVFGRSWKASAPPATPPRSPSPLLATLPESFLDFESSDLPPFISEALQYVPLE</sequence>
<protein>
    <submittedName>
        <fullName evidence="1">Uncharacterized protein</fullName>
    </submittedName>
</protein>
<dbReference type="EMBL" id="JABSTQ010011203">
    <property type="protein sequence ID" value="KAG0414095.1"/>
    <property type="molecule type" value="Genomic_DNA"/>
</dbReference>
<comment type="caution">
    <text evidence="1">The sequence shown here is derived from an EMBL/GenBank/DDBJ whole genome shotgun (WGS) entry which is preliminary data.</text>
</comment>
<reference evidence="1 2" key="1">
    <citation type="journal article" date="2020" name="Cell">
        <title>Large-Scale Comparative Analyses of Tick Genomes Elucidate Their Genetic Diversity and Vector Capacities.</title>
        <authorList>
            <consortium name="Tick Genome and Microbiome Consortium (TIGMIC)"/>
            <person name="Jia N."/>
            <person name="Wang J."/>
            <person name="Shi W."/>
            <person name="Du L."/>
            <person name="Sun Y."/>
            <person name="Zhan W."/>
            <person name="Jiang J.F."/>
            <person name="Wang Q."/>
            <person name="Zhang B."/>
            <person name="Ji P."/>
            <person name="Bell-Sakyi L."/>
            <person name="Cui X.M."/>
            <person name="Yuan T.T."/>
            <person name="Jiang B.G."/>
            <person name="Yang W.F."/>
            <person name="Lam T.T."/>
            <person name="Chang Q.C."/>
            <person name="Ding S.J."/>
            <person name="Wang X.J."/>
            <person name="Zhu J.G."/>
            <person name="Ruan X.D."/>
            <person name="Zhao L."/>
            <person name="Wei J.T."/>
            <person name="Ye R.Z."/>
            <person name="Que T.C."/>
            <person name="Du C.H."/>
            <person name="Zhou Y.H."/>
            <person name="Cheng J.X."/>
            <person name="Dai P.F."/>
            <person name="Guo W.B."/>
            <person name="Han X.H."/>
            <person name="Huang E.J."/>
            <person name="Li L.F."/>
            <person name="Wei W."/>
            <person name="Gao Y.C."/>
            <person name="Liu J.Z."/>
            <person name="Shao H.Z."/>
            <person name="Wang X."/>
            <person name="Wang C.C."/>
            <person name="Yang T.C."/>
            <person name="Huo Q.B."/>
            <person name="Li W."/>
            <person name="Chen H.Y."/>
            <person name="Chen S.E."/>
            <person name="Zhou L.G."/>
            <person name="Ni X.B."/>
            <person name="Tian J.H."/>
            <person name="Sheng Y."/>
            <person name="Liu T."/>
            <person name="Pan Y.S."/>
            <person name="Xia L.Y."/>
            <person name="Li J."/>
            <person name="Zhao F."/>
            <person name="Cao W.C."/>
        </authorList>
    </citation>
    <scope>NUCLEOTIDE SEQUENCE [LARGE SCALE GENOMIC DNA]</scope>
    <source>
        <strain evidence="1">Iper-2018</strain>
    </source>
</reference>
<proteinExistence type="predicted"/>
<keyword evidence="2" id="KW-1185">Reference proteome</keyword>
<gene>
    <name evidence="1" type="ORF">HPB47_008735</name>
</gene>
<accession>A0AC60P3Z5</accession>
<evidence type="ECO:0000313" key="1">
    <source>
        <dbReference type="EMBL" id="KAG0414095.1"/>
    </source>
</evidence>
<dbReference type="Proteomes" id="UP000805193">
    <property type="component" value="Unassembled WGS sequence"/>
</dbReference>
<organism evidence="1 2">
    <name type="scientific">Ixodes persulcatus</name>
    <name type="common">Taiga tick</name>
    <dbReference type="NCBI Taxonomy" id="34615"/>
    <lineage>
        <taxon>Eukaryota</taxon>
        <taxon>Metazoa</taxon>
        <taxon>Ecdysozoa</taxon>
        <taxon>Arthropoda</taxon>
        <taxon>Chelicerata</taxon>
        <taxon>Arachnida</taxon>
        <taxon>Acari</taxon>
        <taxon>Parasitiformes</taxon>
        <taxon>Ixodida</taxon>
        <taxon>Ixodoidea</taxon>
        <taxon>Ixodidae</taxon>
        <taxon>Ixodinae</taxon>
        <taxon>Ixodes</taxon>
    </lineage>
</organism>
<name>A0AC60P3Z5_IXOPE</name>